<name>A0ABU2NMW2_9ACTN</name>
<evidence type="ECO:0000256" key="2">
    <source>
        <dbReference type="ARBA" id="ARBA00022723"/>
    </source>
</evidence>
<dbReference type="CDD" id="cd13538">
    <property type="entry name" value="PBP2_ModA_like_1"/>
    <property type="match status" value="1"/>
</dbReference>
<keyword evidence="6" id="KW-1185">Reference proteome</keyword>
<dbReference type="Pfam" id="PF13531">
    <property type="entry name" value="SBP_bac_11"/>
    <property type="match status" value="1"/>
</dbReference>
<dbReference type="InterPro" id="IPR050682">
    <property type="entry name" value="ModA/WtpA"/>
</dbReference>
<dbReference type="PIRSF" id="PIRSF004846">
    <property type="entry name" value="ModA"/>
    <property type="match status" value="1"/>
</dbReference>
<comment type="similarity">
    <text evidence="1">Belongs to the bacterial solute-binding protein ModA family.</text>
</comment>
<reference evidence="6" key="1">
    <citation type="submission" date="2023-07" db="EMBL/GenBank/DDBJ databases">
        <title>30 novel species of actinomycetes from the DSMZ collection.</title>
        <authorList>
            <person name="Nouioui I."/>
        </authorList>
    </citation>
    <scope>NUCLEOTIDE SEQUENCE [LARGE SCALE GENOMIC DNA]</scope>
    <source>
        <strain evidence="6">DSM 42041</strain>
    </source>
</reference>
<accession>A0ABU2NMW2</accession>
<keyword evidence="2" id="KW-0479">Metal-binding</keyword>
<comment type="caution">
    <text evidence="5">The sequence shown here is derived from an EMBL/GenBank/DDBJ whole genome shotgun (WGS) entry which is preliminary data.</text>
</comment>
<dbReference type="Proteomes" id="UP001183414">
    <property type="component" value="Unassembled WGS sequence"/>
</dbReference>
<dbReference type="PANTHER" id="PTHR30632">
    <property type="entry name" value="MOLYBDATE-BINDING PERIPLASMIC PROTEIN"/>
    <property type="match status" value="1"/>
</dbReference>
<gene>
    <name evidence="5" type="primary">modA</name>
    <name evidence="5" type="ORF">RM572_03970</name>
</gene>
<evidence type="ECO:0000256" key="3">
    <source>
        <dbReference type="ARBA" id="ARBA00022729"/>
    </source>
</evidence>
<dbReference type="SUPFAM" id="SSF53850">
    <property type="entry name" value="Periplasmic binding protein-like II"/>
    <property type="match status" value="1"/>
</dbReference>
<dbReference type="PANTHER" id="PTHR30632:SF0">
    <property type="entry name" value="SULFATE-BINDING PROTEIN"/>
    <property type="match status" value="1"/>
</dbReference>
<proteinExistence type="inferred from homology"/>
<organism evidence="5 6">
    <name type="scientific">Streptomyces hazeniae</name>
    <dbReference type="NCBI Taxonomy" id="3075538"/>
    <lineage>
        <taxon>Bacteria</taxon>
        <taxon>Bacillati</taxon>
        <taxon>Actinomycetota</taxon>
        <taxon>Actinomycetes</taxon>
        <taxon>Kitasatosporales</taxon>
        <taxon>Streptomycetaceae</taxon>
        <taxon>Streptomyces</taxon>
    </lineage>
</organism>
<dbReference type="NCBIfam" id="TIGR01256">
    <property type="entry name" value="modA"/>
    <property type="match status" value="1"/>
</dbReference>
<feature type="chain" id="PRO_5046392756" evidence="4">
    <location>
        <begin position="28"/>
        <end position="262"/>
    </location>
</feature>
<evidence type="ECO:0000313" key="5">
    <source>
        <dbReference type="EMBL" id="MDT0377931.1"/>
    </source>
</evidence>
<sequence>MPPSPSGRRTAAALLTASLLVPLTACGGGTGGSGTGDGTPAKKKITVLAAASLTDVFQAAGATYEKTHPGTDVTFSFAGSQVLAAQVSQGAPADVLATANTETMDRVRDDTAEPVVFARNRLVIVTREGNPEDLDALEDLANPGLKVVLAAPEVPVGDYSEQILRRQDLRVEPVSRETDVRAVLSKVELGEADAGLVYQTDAATSPDTVDAVTVPDARNEIATYPVATLNSSEHAEAAQEFVDWLTGPEAQRILREAGFQKP</sequence>
<dbReference type="EMBL" id="JAVREQ010000002">
    <property type="protein sequence ID" value="MDT0377931.1"/>
    <property type="molecule type" value="Genomic_DNA"/>
</dbReference>
<dbReference type="Gene3D" id="3.40.190.10">
    <property type="entry name" value="Periplasmic binding protein-like II"/>
    <property type="match status" value="2"/>
</dbReference>
<evidence type="ECO:0000313" key="6">
    <source>
        <dbReference type="Proteomes" id="UP001183414"/>
    </source>
</evidence>
<feature type="signal peptide" evidence="4">
    <location>
        <begin position="1"/>
        <end position="27"/>
    </location>
</feature>
<keyword evidence="3 4" id="KW-0732">Signal</keyword>
<evidence type="ECO:0000256" key="4">
    <source>
        <dbReference type="SAM" id="SignalP"/>
    </source>
</evidence>
<protein>
    <submittedName>
        <fullName evidence="5">Molybdate ABC transporter substrate-binding protein</fullName>
    </submittedName>
</protein>
<dbReference type="RefSeq" id="WP_311671869.1">
    <property type="nucleotide sequence ID" value="NZ_JAVREQ010000002.1"/>
</dbReference>
<evidence type="ECO:0000256" key="1">
    <source>
        <dbReference type="ARBA" id="ARBA00009175"/>
    </source>
</evidence>
<dbReference type="InterPro" id="IPR005950">
    <property type="entry name" value="ModA"/>
</dbReference>